<gene>
    <name evidence="1" type="ORF">CUNI_LOCUS2551</name>
</gene>
<reference evidence="1" key="1">
    <citation type="submission" date="2021-04" db="EMBL/GenBank/DDBJ databases">
        <authorList>
            <consortium name="Molecular Ecology Group"/>
        </authorList>
    </citation>
    <scope>NUCLEOTIDE SEQUENCE</scope>
</reference>
<comment type="caution">
    <text evidence="1">The sequence shown here is derived from an EMBL/GenBank/DDBJ whole genome shotgun (WGS) entry which is preliminary data.</text>
</comment>
<dbReference type="PANTHER" id="PTHR31909">
    <property type="entry name" value="CHROMOSOME 20 ORF85 FAMILY MEMBER"/>
    <property type="match status" value="1"/>
</dbReference>
<keyword evidence="2" id="KW-1185">Reference proteome</keyword>
<evidence type="ECO:0000313" key="2">
    <source>
        <dbReference type="Proteomes" id="UP000678393"/>
    </source>
</evidence>
<dbReference type="EMBL" id="CAJHNH020000332">
    <property type="protein sequence ID" value="CAG5116993.1"/>
    <property type="molecule type" value="Genomic_DNA"/>
</dbReference>
<dbReference type="OrthoDB" id="10031946at2759"/>
<accession>A0A8S3YIE4</accession>
<dbReference type="Proteomes" id="UP000678393">
    <property type="component" value="Unassembled WGS sequence"/>
</dbReference>
<dbReference type="PANTHER" id="PTHR31909:SF3">
    <property type="entry name" value="SIMILAR TO PROTEIN C20ORF85 HOMOLOG"/>
    <property type="match status" value="1"/>
</dbReference>
<name>A0A8S3YIE4_9EUPU</name>
<sequence>MAANAQQGAPSGGQAIPGCNFVSQDRVWRDRVQSELDASQQWHRNWNFLTTDYEELVREQFPNRNPDKSKRQTAKNKLKELISVRPTTPVDQYITVLPSTKPVPRTTAGEVGWRSGDPLLSLDKYGSYARPCGSILKQLNWPRDAIN</sequence>
<proteinExistence type="predicted"/>
<dbReference type="Pfam" id="PF14945">
    <property type="entry name" value="LLC1"/>
    <property type="match status" value="1"/>
</dbReference>
<evidence type="ECO:0000313" key="1">
    <source>
        <dbReference type="EMBL" id="CAG5116993.1"/>
    </source>
</evidence>
<dbReference type="InterPro" id="IPR020339">
    <property type="entry name" value="C20orf85-like"/>
</dbReference>
<dbReference type="AlphaFoldDB" id="A0A8S3YIE4"/>
<protein>
    <submittedName>
        <fullName evidence="1">Uncharacterized protein</fullName>
    </submittedName>
</protein>
<organism evidence="1 2">
    <name type="scientific">Candidula unifasciata</name>
    <dbReference type="NCBI Taxonomy" id="100452"/>
    <lineage>
        <taxon>Eukaryota</taxon>
        <taxon>Metazoa</taxon>
        <taxon>Spiralia</taxon>
        <taxon>Lophotrochozoa</taxon>
        <taxon>Mollusca</taxon>
        <taxon>Gastropoda</taxon>
        <taxon>Heterobranchia</taxon>
        <taxon>Euthyneura</taxon>
        <taxon>Panpulmonata</taxon>
        <taxon>Eupulmonata</taxon>
        <taxon>Stylommatophora</taxon>
        <taxon>Helicina</taxon>
        <taxon>Helicoidea</taxon>
        <taxon>Geomitridae</taxon>
        <taxon>Candidula</taxon>
    </lineage>
</organism>